<evidence type="ECO:0000313" key="5">
    <source>
        <dbReference type="Proteomes" id="UP000713904"/>
    </source>
</evidence>
<dbReference type="InterPro" id="IPR012340">
    <property type="entry name" value="NA-bd_OB-fold"/>
</dbReference>
<dbReference type="EMBL" id="JABGBW010000002">
    <property type="protein sequence ID" value="MBC2575993.1"/>
    <property type="molecule type" value="Genomic_DNA"/>
</dbReference>
<organism evidence="4 5">
    <name type="scientific">Peptostreptococcus canis</name>
    <dbReference type="NCBI Taxonomy" id="1159213"/>
    <lineage>
        <taxon>Bacteria</taxon>
        <taxon>Bacillati</taxon>
        <taxon>Bacillota</taxon>
        <taxon>Clostridia</taxon>
        <taxon>Peptostreptococcales</taxon>
        <taxon>Peptostreptococcaceae</taxon>
        <taxon>Peptostreptococcus</taxon>
    </lineage>
</organism>
<protein>
    <submittedName>
        <fullName evidence="4">DNA-binding protein</fullName>
    </submittedName>
</protein>
<dbReference type="PIRSF" id="PIRSF012524">
    <property type="entry name" value="YitL_S1"/>
    <property type="match status" value="1"/>
</dbReference>
<dbReference type="PANTHER" id="PTHR37296:SF1">
    <property type="entry name" value="CONSERVED VIRULENCE FACTOR B"/>
    <property type="match status" value="1"/>
</dbReference>
<comment type="similarity">
    <text evidence="1">Belongs to the CvfB family.</text>
</comment>
<evidence type="ECO:0000256" key="1">
    <source>
        <dbReference type="PIRNR" id="PIRNR012524"/>
    </source>
</evidence>
<keyword evidence="4" id="KW-0238">DNA-binding</keyword>
<gene>
    <name evidence="4" type="ORF">HLB29_04775</name>
</gene>
<proteinExistence type="inferred from homology"/>
<dbReference type="Gene3D" id="1.10.10.10">
    <property type="entry name" value="Winged helix-like DNA-binding domain superfamily/Winged helix DNA-binding domain"/>
    <property type="match status" value="1"/>
</dbReference>
<feature type="domain" description="Conserved virulence factor B-like winged helix" evidence="3">
    <location>
        <begin position="224"/>
        <end position="280"/>
    </location>
</feature>
<dbReference type="RefSeq" id="WP_185624006.1">
    <property type="nucleotide sequence ID" value="NZ_JABGBW010000002.1"/>
</dbReference>
<reference evidence="4 5" key="1">
    <citation type="submission" date="2020-05" db="EMBL/GenBank/DDBJ databases">
        <title>Draft genome of xy-202 and genomic insight in genome of the genus Peptostreptococcus.</title>
        <authorList>
            <person name="Zhang Z."/>
        </authorList>
    </citation>
    <scope>NUCLEOTIDE SEQUENCE [LARGE SCALE GENOMIC DNA]</scope>
    <source>
        <strain evidence="4 5">DSM 27025</strain>
    </source>
</reference>
<keyword evidence="5" id="KW-1185">Reference proteome</keyword>
<accession>A0ABR6TL63</accession>
<dbReference type="Pfam" id="PF13509">
    <property type="entry name" value="S1_2"/>
    <property type="match status" value="2"/>
</dbReference>
<evidence type="ECO:0000259" key="3">
    <source>
        <dbReference type="Pfam" id="PF17783"/>
    </source>
</evidence>
<dbReference type="GO" id="GO:0003677">
    <property type="term" value="F:DNA binding"/>
    <property type="evidence" value="ECO:0007669"/>
    <property type="project" value="UniProtKB-KW"/>
</dbReference>
<dbReference type="PANTHER" id="PTHR37296">
    <property type="entry name" value="CONSERVED VIRULENCE FACTOR B"/>
    <property type="match status" value="1"/>
</dbReference>
<dbReference type="Proteomes" id="UP000713904">
    <property type="component" value="Unassembled WGS sequence"/>
</dbReference>
<sequence length="281" mass="32515">MIEIGKYNILKVLREKEYGFFLGGKMTKSDDDVFLPKKNIIDSEKIKINEEIEVFIYRDSQKRLVATQKKPYAIADKIAILKVCDNTDIGSFVDIGLERDVLVPFREKKYPLFVDQKYPFYIYVDKSERLAATTDIAPFLSTDTDLKIGDQCSGYVFGFQTNGTALVCIEPDFYGIILREEYYSDIKEGDYIRGLRVIKIYEDGKIGLSTRGERKEEMDSLESRIISYMQGNDGFMRFNDKSDPDDLRIVFNTSKKNFKRTLGAMMKNNVVRQDEEGTWLL</sequence>
<dbReference type="Pfam" id="PF17783">
    <property type="entry name" value="WHD_CvfB"/>
    <property type="match status" value="1"/>
</dbReference>
<dbReference type="InterPro" id="IPR014464">
    <property type="entry name" value="CvfB_fam"/>
</dbReference>
<evidence type="ECO:0000259" key="2">
    <source>
        <dbReference type="Pfam" id="PF13509"/>
    </source>
</evidence>
<feature type="domain" description="Conserved virulence factor B first S1" evidence="2">
    <location>
        <begin position="77"/>
        <end position="134"/>
    </location>
</feature>
<dbReference type="Gene3D" id="2.40.50.140">
    <property type="entry name" value="Nucleic acid-binding proteins"/>
    <property type="match status" value="1"/>
</dbReference>
<dbReference type="InterPro" id="IPR040764">
    <property type="entry name" value="CvfB_WH"/>
</dbReference>
<feature type="domain" description="Conserved virulence factor B first S1" evidence="2">
    <location>
        <begin position="4"/>
        <end position="69"/>
    </location>
</feature>
<evidence type="ECO:0000313" key="4">
    <source>
        <dbReference type="EMBL" id="MBC2575993.1"/>
    </source>
</evidence>
<dbReference type="InterPro" id="IPR039566">
    <property type="entry name" value="CvfB_S1_st"/>
</dbReference>
<name>A0ABR6TL63_9FIRM</name>
<dbReference type="InterPro" id="IPR036388">
    <property type="entry name" value="WH-like_DNA-bd_sf"/>
</dbReference>
<comment type="caution">
    <text evidence="4">The sequence shown here is derived from an EMBL/GenBank/DDBJ whole genome shotgun (WGS) entry which is preliminary data.</text>
</comment>